<sequence length="338" mass="37368">MELASRRPTGLERDEDHNRVRSSLVRKLGEKIAVSSDMSTPPRFCDLLPEREKIELSPDRDTIAVKPSRLEESQGRGARTRLKSLFRMNIDAAILLLLTTLLGILVGFRSLLVLRITSSSEVLQLTSKRWHDVLFCFWEDTENLFEHLFESLIARMPSIQISLMYLMFSNVSAHHEVLHYLHRYCPCFCPAIGASPTFEARLYRSLLTHSPVTNPKDFAAFTCVLENVGISAYCGAAQLFVSDTVGLYAAASILAVEARHSAWVNSAEPTRGTLLLMYTPLDPNQAYTIAPGGITSCPSSNMALPAKVFPALSFPVTAQPNQTVQVSFSGNSTSSGEL</sequence>
<protein>
    <submittedName>
        <fullName evidence="2">Uncharacterized protein</fullName>
    </submittedName>
</protein>
<dbReference type="KEGG" id="sla:SERLADRAFT_432979"/>
<dbReference type="RefSeq" id="XP_007313207.1">
    <property type="nucleotide sequence ID" value="XM_007313145.1"/>
</dbReference>
<keyword evidence="1" id="KW-0812">Transmembrane</keyword>
<gene>
    <name evidence="2" type="ORF">SERLADRAFT_432979</name>
</gene>
<feature type="transmembrane region" description="Helical" evidence="1">
    <location>
        <begin position="92"/>
        <end position="114"/>
    </location>
</feature>
<organism>
    <name type="scientific">Serpula lacrymans var. lacrymans (strain S7.9)</name>
    <name type="common">Dry rot fungus</name>
    <dbReference type="NCBI Taxonomy" id="578457"/>
    <lineage>
        <taxon>Eukaryota</taxon>
        <taxon>Fungi</taxon>
        <taxon>Dikarya</taxon>
        <taxon>Basidiomycota</taxon>
        <taxon>Agaricomycotina</taxon>
        <taxon>Agaricomycetes</taxon>
        <taxon>Agaricomycetidae</taxon>
        <taxon>Boletales</taxon>
        <taxon>Coniophorineae</taxon>
        <taxon>Serpulaceae</taxon>
        <taxon>Serpula</taxon>
    </lineage>
</organism>
<proteinExistence type="predicted"/>
<name>F8NI68_SERL9</name>
<dbReference type="GeneID" id="18814090"/>
<dbReference type="EMBL" id="GL945429">
    <property type="protein sequence ID" value="EGO28965.1"/>
    <property type="molecule type" value="Genomic_DNA"/>
</dbReference>
<keyword evidence="1" id="KW-0472">Membrane</keyword>
<dbReference type="HOGENOM" id="CLU_821741_0_0_1"/>
<evidence type="ECO:0000256" key="1">
    <source>
        <dbReference type="SAM" id="Phobius"/>
    </source>
</evidence>
<keyword evidence="1" id="KW-1133">Transmembrane helix</keyword>
<dbReference type="OrthoDB" id="2098436at2759"/>
<reference evidence="2" key="1">
    <citation type="submission" date="2011-04" db="EMBL/GenBank/DDBJ databases">
        <title>Evolution of plant cell wall degrading machinery underlies the functional diversity of forest fungi.</title>
        <authorList>
            <consortium name="US DOE Joint Genome Institute (JGI-PGF)"/>
            <person name="Eastwood D.C."/>
            <person name="Floudas D."/>
            <person name="Binder M."/>
            <person name="Majcherczyk A."/>
            <person name="Schneider P."/>
            <person name="Aerts A."/>
            <person name="Asiegbu F.O."/>
            <person name="Baker S.E."/>
            <person name="Barry K."/>
            <person name="Bendiksby M."/>
            <person name="Blumentritt M."/>
            <person name="Coutinho P.M."/>
            <person name="Cullen D."/>
            <person name="Cullen D."/>
            <person name="Gathman A."/>
            <person name="Goodell B."/>
            <person name="Henrissat B."/>
            <person name="Ihrmark K."/>
            <person name="Kauserud H."/>
            <person name="Kohler A."/>
            <person name="LaButti K."/>
            <person name="Lapidus A."/>
            <person name="Lavin J.L."/>
            <person name="Lee Y.-H."/>
            <person name="Lindquist E."/>
            <person name="Lilly W."/>
            <person name="Lucas S."/>
            <person name="Morin E."/>
            <person name="Murat C."/>
            <person name="Oguiza J.A."/>
            <person name="Park J."/>
            <person name="Pisabarro A.G."/>
            <person name="Riley R."/>
            <person name="Rosling A."/>
            <person name="Salamov A."/>
            <person name="Schmidt O."/>
            <person name="Schmutz J."/>
            <person name="Skrede I."/>
            <person name="Stenlid J."/>
            <person name="Wiebenga A."/>
            <person name="Xie X."/>
            <person name="Kues U."/>
            <person name="Hibbett D.S."/>
            <person name="Hoffmeister D."/>
            <person name="Hogberg N."/>
            <person name="Martin F."/>
            <person name="Grigoriev I.V."/>
            <person name="Watkinson S.C."/>
        </authorList>
    </citation>
    <scope>NUCLEOTIDE SEQUENCE</scope>
    <source>
        <strain evidence="2">S7.9</strain>
    </source>
</reference>
<dbReference type="Pfam" id="PF13668">
    <property type="entry name" value="Ferritin_2"/>
    <property type="match status" value="1"/>
</dbReference>
<accession>F8NI68</accession>
<dbReference type="Proteomes" id="UP000008064">
    <property type="component" value="Unassembled WGS sequence"/>
</dbReference>
<dbReference type="AlphaFoldDB" id="F8NI68"/>
<evidence type="ECO:0000313" key="2">
    <source>
        <dbReference type="EMBL" id="EGO28965.1"/>
    </source>
</evidence>